<proteinExistence type="predicted"/>
<keyword evidence="1" id="KW-0472">Membrane</keyword>
<feature type="transmembrane region" description="Helical" evidence="1">
    <location>
        <begin position="68"/>
        <end position="90"/>
    </location>
</feature>
<evidence type="ECO:0000256" key="1">
    <source>
        <dbReference type="SAM" id="Phobius"/>
    </source>
</evidence>
<name>A0ABX7MSY5_9GAMM</name>
<keyword evidence="1" id="KW-0812">Transmembrane</keyword>
<evidence type="ECO:0000313" key="2">
    <source>
        <dbReference type="EMBL" id="QSP95497.1"/>
    </source>
</evidence>
<dbReference type="Proteomes" id="UP000663555">
    <property type="component" value="Chromosome"/>
</dbReference>
<dbReference type="RefSeq" id="WP_206644736.1">
    <property type="nucleotide sequence ID" value="NZ_CP071247.1"/>
</dbReference>
<feature type="transmembrane region" description="Helical" evidence="1">
    <location>
        <begin position="41"/>
        <end position="62"/>
    </location>
</feature>
<organism evidence="2 3">
    <name type="scientific">Marinobacter salinisoli</name>
    <dbReference type="NCBI Taxonomy" id="2769486"/>
    <lineage>
        <taxon>Bacteria</taxon>
        <taxon>Pseudomonadati</taxon>
        <taxon>Pseudomonadota</taxon>
        <taxon>Gammaproteobacteria</taxon>
        <taxon>Pseudomonadales</taxon>
        <taxon>Marinobacteraceae</taxon>
        <taxon>Marinobacter</taxon>
    </lineage>
</organism>
<evidence type="ECO:0000313" key="3">
    <source>
        <dbReference type="Proteomes" id="UP000663555"/>
    </source>
</evidence>
<dbReference type="EMBL" id="CP071247">
    <property type="protein sequence ID" value="QSP95497.1"/>
    <property type="molecule type" value="Genomic_DNA"/>
</dbReference>
<reference evidence="2 3" key="1">
    <citation type="submission" date="2021-03" db="EMBL/GenBank/DDBJ databases">
        <title>Genome sequencing of Marinobacter sp. LPB0319.</title>
        <authorList>
            <person name="Kim J."/>
        </authorList>
    </citation>
    <scope>NUCLEOTIDE SEQUENCE [LARGE SCALE GENOMIC DNA]</scope>
    <source>
        <strain evidence="2 3">LPB0319</strain>
    </source>
</reference>
<accession>A0ABX7MSY5</accession>
<feature type="transmembrane region" description="Helical" evidence="1">
    <location>
        <begin position="6"/>
        <end position="29"/>
    </location>
</feature>
<keyword evidence="1" id="KW-1133">Transmembrane helix</keyword>
<gene>
    <name evidence="2" type="ORF">LPB19_03510</name>
</gene>
<keyword evidence="3" id="KW-1185">Reference proteome</keyword>
<sequence>MIRNTVLIVGGIGSWSLFALSIAGGGWGILGNWLGADVSNFLFFVSMAVSLPASWLFLHGLFKSGQLSFPTFAGLLALVFLSVLLVLAMLKFLRYS</sequence>
<protein>
    <submittedName>
        <fullName evidence="2">Uncharacterized protein</fullName>
    </submittedName>
</protein>